<accession>A0A0H5QLR9</accession>
<keyword evidence="2" id="KW-0812">Transmembrane</keyword>
<dbReference type="AlphaFoldDB" id="A0A0H5QLR9"/>
<dbReference type="EMBL" id="HACM01001844">
    <property type="protein sequence ID" value="CRZ02286.1"/>
    <property type="molecule type" value="Transcribed_RNA"/>
</dbReference>
<evidence type="ECO:0000256" key="2">
    <source>
        <dbReference type="SAM" id="Phobius"/>
    </source>
</evidence>
<sequence>MRHRNRQQSKRGVNGQEESSNMPKENCQQNWSHTKPKRIAYISSIFCLIYNFFFSRVVVQGVLLTFFRKVPNMRTASIDVVQVAAKIAMEGIFSLRIAA</sequence>
<reference evidence="3" key="1">
    <citation type="submission" date="2015-04" db="EMBL/GenBank/DDBJ databases">
        <title>The genome sequence of the plant pathogenic Rhizarian Plasmodiophora brassicae reveals insights in its biotrophic life cycle and the origin of chitin synthesis.</title>
        <authorList>
            <person name="Schwelm A."/>
            <person name="Fogelqvist J."/>
            <person name="Knaust A."/>
            <person name="Julke S."/>
            <person name="Lilja T."/>
            <person name="Dhandapani V."/>
            <person name="Bonilla-Rosso G."/>
            <person name="Karlsson M."/>
            <person name="Shevchenko A."/>
            <person name="Choi S.R."/>
            <person name="Kim H.G."/>
            <person name="Park J.Y."/>
            <person name="Lim Y.P."/>
            <person name="Ludwig-Muller J."/>
            <person name="Dixelius C."/>
        </authorList>
    </citation>
    <scope>NUCLEOTIDE SEQUENCE</scope>
    <source>
        <tissue evidence="3">Potato root galls</tissue>
    </source>
</reference>
<keyword evidence="2" id="KW-1133">Transmembrane helix</keyword>
<feature type="region of interest" description="Disordered" evidence="1">
    <location>
        <begin position="1"/>
        <end position="30"/>
    </location>
</feature>
<proteinExistence type="predicted"/>
<evidence type="ECO:0000313" key="3">
    <source>
        <dbReference type="EMBL" id="CRZ02286.1"/>
    </source>
</evidence>
<feature type="compositionally biased region" description="Polar residues" evidence="1">
    <location>
        <begin position="16"/>
        <end position="30"/>
    </location>
</feature>
<organism evidence="3">
    <name type="scientific">Spongospora subterranea</name>
    <dbReference type="NCBI Taxonomy" id="70186"/>
    <lineage>
        <taxon>Eukaryota</taxon>
        <taxon>Sar</taxon>
        <taxon>Rhizaria</taxon>
        <taxon>Endomyxa</taxon>
        <taxon>Phytomyxea</taxon>
        <taxon>Plasmodiophorida</taxon>
        <taxon>Plasmodiophoridae</taxon>
        <taxon>Spongospora</taxon>
    </lineage>
</organism>
<keyword evidence="2" id="KW-0472">Membrane</keyword>
<feature type="transmembrane region" description="Helical" evidence="2">
    <location>
        <begin position="39"/>
        <end position="67"/>
    </location>
</feature>
<name>A0A0H5QLR9_9EUKA</name>
<evidence type="ECO:0000256" key="1">
    <source>
        <dbReference type="SAM" id="MobiDB-lite"/>
    </source>
</evidence>
<protein>
    <submittedName>
        <fullName evidence="3">Uncharacterized protein</fullName>
    </submittedName>
</protein>